<dbReference type="EMBL" id="BARU01048300">
    <property type="protein sequence ID" value="GAH95125.1"/>
    <property type="molecule type" value="Genomic_DNA"/>
</dbReference>
<protein>
    <recommendedName>
        <fullName evidence="2">Peptidase S9 prolyl oligopeptidase catalytic domain-containing protein</fullName>
    </recommendedName>
</protein>
<dbReference type="Pfam" id="PF00326">
    <property type="entry name" value="Peptidase_S9"/>
    <property type="match status" value="1"/>
</dbReference>
<evidence type="ECO:0000313" key="3">
    <source>
        <dbReference type="EMBL" id="GAH95125.1"/>
    </source>
</evidence>
<comment type="caution">
    <text evidence="3">The sequence shown here is derived from an EMBL/GenBank/DDBJ whole genome shotgun (WGS) entry which is preliminary data.</text>
</comment>
<dbReference type="SUPFAM" id="SSF53474">
    <property type="entry name" value="alpha/beta-Hydrolases"/>
    <property type="match status" value="1"/>
</dbReference>
<dbReference type="InterPro" id="IPR029058">
    <property type="entry name" value="AB_hydrolase_fold"/>
</dbReference>
<dbReference type="GO" id="GO:0008236">
    <property type="term" value="F:serine-type peptidase activity"/>
    <property type="evidence" value="ECO:0007669"/>
    <property type="project" value="InterPro"/>
</dbReference>
<sequence length="77" mass="8211">DYPAILAMGGLTDPRVTYWEPAKWIARLRATMTGGGPVLLRTNMGAGHGGASGRFDRLDEVAIVYAFALWATGMAEA</sequence>
<feature type="domain" description="Peptidase S9 prolyl oligopeptidase catalytic" evidence="2">
    <location>
        <begin position="2"/>
        <end position="73"/>
    </location>
</feature>
<proteinExistence type="inferred from homology"/>
<comment type="similarity">
    <text evidence="1">Belongs to the peptidase S9A family.</text>
</comment>
<organism evidence="3">
    <name type="scientific">marine sediment metagenome</name>
    <dbReference type="NCBI Taxonomy" id="412755"/>
    <lineage>
        <taxon>unclassified sequences</taxon>
        <taxon>metagenomes</taxon>
        <taxon>ecological metagenomes</taxon>
    </lineage>
</organism>
<dbReference type="PANTHER" id="PTHR11757:SF19">
    <property type="entry name" value="PROLYL ENDOPEPTIDASE-LIKE"/>
    <property type="match status" value="1"/>
</dbReference>
<gene>
    <name evidence="3" type="ORF">S03H2_71869</name>
</gene>
<accession>X1KNB8</accession>
<dbReference type="InterPro" id="IPR001375">
    <property type="entry name" value="Peptidase_S9_cat"/>
</dbReference>
<dbReference type="InterPro" id="IPR051543">
    <property type="entry name" value="Serine_Peptidase_S9A"/>
</dbReference>
<feature type="non-terminal residue" evidence="3">
    <location>
        <position position="1"/>
    </location>
</feature>
<dbReference type="GO" id="GO:0006508">
    <property type="term" value="P:proteolysis"/>
    <property type="evidence" value="ECO:0007669"/>
    <property type="project" value="InterPro"/>
</dbReference>
<dbReference type="AlphaFoldDB" id="X1KNB8"/>
<name>X1KNB8_9ZZZZ</name>
<reference evidence="3" key="1">
    <citation type="journal article" date="2014" name="Front. Microbiol.">
        <title>High frequency of phylogenetically diverse reductive dehalogenase-homologous genes in deep subseafloor sedimentary metagenomes.</title>
        <authorList>
            <person name="Kawai M."/>
            <person name="Futagami T."/>
            <person name="Toyoda A."/>
            <person name="Takaki Y."/>
            <person name="Nishi S."/>
            <person name="Hori S."/>
            <person name="Arai W."/>
            <person name="Tsubouchi T."/>
            <person name="Morono Y."/>
            <person name="Uchiyama I."/>
            <person name="Ito T."/>
            <person name="Fujiyama A."/>
            <person name="Inagaki F."/>
            <person name="Takami H."/>
        </authorList>
    </citation>
    <scope>NUCLEOTIDE SEQUENCE</scope>
    <source>
        <strain evidence="3">Expedition CK06-06</strain>
    </source>
</reference>
<evidence type="ECO:0000259" key="2">
    <source>
        <dbReference type="Pfam" id="PF00326"/>
    </source>
</evidence>
<dbReference type="Gene3D" id="3.40.50.1820">
    <property type="entry name" value="alpha/beta hydrolase"/>
    <property type="match status" value="1"/>
</dbReference>
<evidence type="ECO:0000256" key="1">
    <source>
        <dbReference type="ARBA" id="ARBA00005228"/>
    </source>
</evidence>
<dbReference type="PANTHER" id="PTHR11757">
    <property type="entry name" value="PROTEASE FAMILY S9A OLIGOPEPTIDASE"/>
    <property type="match status" value="1"/>
</dbReference>